<dbReference type="AlphaFoldDB" id="A0A2R5F1Q2"/>
<accession>A0A2R5F1Q2</accession>
<dbReference type="RefSeq" id="WP_109013841.1">
    <property type="nucleotide sequence ID" value="NZ_BDOQ01000001.1"/>
</dbReference>
<dbReference type="OrthoDB" id="5828847at2"/>
<dbReference type="EMBL" id="BDOQ01000001">
    <property type="protein sequence ID" value="GBG12612.1"/>
    <property type="molecule type" value="Genomic_DNA"/>
</dbReference>
<sequence length="81" mass="9106">MEAPMHSMNSLFDQLGLPSEALAIEEFIEEHAPLDSGTALPEAGFWTASQSAFLREKLMEDADWAEVIDELNAELHFRLED</sequence>
<dbReference type="Proteomes" id="UP000245081">
    <property type="component" value="Unassembled WGS sequence"/>
</dbReference>
<dbReference type="Gene3D" id="1.10.10.1130">
    <property type="entry name" value="Uncharacterised protein PF10982, DUF2789"/>
    <property type="match status" value="1"/>
</dbReference>
<dbReference type="InterPro" id="IPR038086">
    <property type="entry name" value="DUF2789_sf"/>
</dbReference>
<dbReference type="Pfam" id="PF10982">
    <property type="entry name" value="DUF2789"/>
    <property type="match status" value="1"/>
</dbReference>
<gene>
    <name evidence="1" type="ORF">NMK_0143</name>
</gene>
<protein>
    <recommendedName>
        <fullName evidence="3">DUF2789 domain-containing protein</fullName>
    </recommendedName>
</protein>
<evidence type="ECO:0000313" key="1">
    <source>
        <dbReference type="EMBL" id="GBG12612.1"/>
    </source>
</evidence>
<dbReference type="InterPro" id="IPR021250">
    <property type="entry name" value="DUF2789"/>
</dbReference>
<reference evidence="1 2" key="1">
    <citation type="journal article" date="2018" name="Environ. Microbiol.">
        <title>Isolation and genomic characterization of Novimethylophilus kurashikiensis gen. nov. sp. nov., a new lanthanide-dependent methylotrophic species of Methylophilaceae.</title>
        <authorList>
            <person name="Lv H."/>
            <person name="Sahin N."/>
            <person name="Tani A."/>
        </authorList>
    </citation>
    <scope>NUCLEOTIDE SEQUENCE [LARGE SCALE GENOMIC DNA]</scope>
    <source>
        <strain evidence="1 2">La2-4</strain>
    </source>
</reference>
<evidence type="ECO:0000313" key="2">
    <source>
        <dbReference type="Proteomes" id="UP000245081"/>
    </source>
</evidence>
<keyword evidence="2" id="KW-1185">Reference proteome</keyword>
<organism evidence="1 2">
    <name type="scientific">Novimethylophilus kurashikiensis</name>
    <dbReference type="NCBI Taxonomy" id="1825523"/>
    <lineage>
        <taxon>Bacteria</taxon>
        <taxon>Pseudomonadati</taxon>
        <taxon>Pseudomonadota</taxon>
        <taxon>Betaproteobacteria</taxon>
        <taxon>Nitrosomonadales</taxon>
        <taxon>Methylophilaceae</taxon>
        <taxon>Novimethylophilus</taxon>
    </lineage>
</organism>
<evidence type="ECO:0008006" key="3">
    <source>
        <dbReference type="Google" id="ProtNLM"/>
    </source>
</evidence>
<comment type="caution">
    <text evidence="1">The sequence shown here is derived from an EMBL/GenBank/DDBJ whole genome shotgun (WGS) entry which is preliminary data.</text>
</comment>
<name>A0A2R5F1Q2_9PROT</name>
<proteinExistence type="predicted"/>